<feature type="compositionally biased region" description="Basic and acidic residues" evidence="1">
    <location>
        <begin position="430"/>
        <end position="469"/>
    </location>
</feature>
<protein>
    <recommendedName>
        <fullName evidence="2">Brix domain-containing protein</fullName>
    </recommendedName>
</protein>
<dbReference type="PANTHER" id="PTHR12661:SF5">
    <property type="entry name" value="SUPPRESSOR OF SWI4 1 HOMOLOG"/>
    <property type="match status" value="1"/>
</dbReference>
<name>U4U721_DENPD</name>
<feature type="compositionally biased region" description="Basic and acidic residues" evidence="1">
    <location>
        <begin position="345"/>
        <end position="400"/>
    </location>
</feature>
<feature type="region of interest" description="Disordered" evidence="1">
    <location>
        <begin position="345"/>
        <end position="481"/>
    </location>
</feature>
<dbReference type="GO" id="GO:0000027">
    <property type="term" value="P:ribosomal large subunit assembly"/>
    <property type="evidence" value="ECO:0007669"/>
    <property type="project" value="TreeGrafter"/>
</dbReference>
<gene>
    <name evidence="3" type="ORF">D910_03799</name>
</gene>
<dbReference type="Pfam" id="PF04427">
    <property type="entry name" value="Brix"/>
    <property type="match status" value="1"/>
</dbReference>
<proteinExistence type="predicted"/>
<dbReference type="PROSITE" id="PS50833">
    <property type="entry name" value="BRIX"/>
    <property type="match status" value="1"/>
</dbReference>
<dbReference type="InterPro" id="IPR007109">
    <property type="entry name" value="Brix"/>
</dbReference>
<dbReference type="SUPFAM" id="SSF52954">
    <property type="entry name" value="Class II aaRS ABD-related"/>
    <property type="match status" value="1"/>
</dbReference>
<reference evidence="3 4" key="1">
    <citation type="journal article" date="2013" name="Genome Biol.">
        <title>Draft genome of the mountain pine beetle, Dendroctonus ponderosae Hopkins, a major forest pest.</title>
        <authorList>
            <person name="Keeling C.I."/>
            <person name="Yuen M.M."/>
            <person name="Liao N.Y."/>
            <person name="Docking T.R."/>
            <person name="Chan S.K."/>
            <person name="Taylor G.A."/>
            <person name="Palmquist D.L."/>
            <person name="Jackman S.D."/>
            <person name="Nguyen A."/>
            <person name="Li M."/>
            <person name="Henderson H."/>
            <person name="Janes J.K."/>
            <person name="Zhao Y."/>
            <person name="Pandoh P."/>
            <person name="Moore R."/>
            <person name="Sperling F.A."/>
            <person name="Huber D.P."/>
            <person name="Birol I."/>
            <person name="Jones S.J."/>
            <person name="Bohlmann J."/>
        </authorList>
    </citation>
    <scope>NUCLEOTIDE SEQUENCE</scope>
</reference>
<dbReference type="SMART" id="SM00879">
    <property type="entry name" value="Brix"/>
    <property type="match status" value="1"/>
</dbReference>
<organism evidence="3 4">
    <name type="scientific">Dendroctonus ponderosae</name>
    <name type="common">Mountain pine beetle</name>
    <dbReference type="NCBI Taxonomy" id="77166"/>
    <lineage>
        <taxon>Eukaryota</taxon>
        <taxon>Metazoa</taxon>
        <taxon>Ecdysozoa</taxon>
        <taxon>Arthropoda</taxon>
        <taxon>Hexapoda</taxon>
        <taxon>Insecta</taxon>
        <taxon>Pterygota</taxon>
        <taxon>Neoptera</taxon>
        <taxon>Endopterygota</taxon>
        <taxon>Coleoptera</taxon>
        <taxon>Polyphaga</taxon>
        <taxon>Cucujiformia</taxon>
        <taxon>Curculionidae</taxon>
        <taxon>Scolytinae</taxon>
        <taxon>Dendroctonus</taxon>
    </lineage>
</organism>
<dbReference type="EMBL" id="KB631815">
    <property type="protein sequence ID" value="ERL86391.1"/>
    <property type="molecule type" value="Genomic_DNA"/>
</dbReference>
<evidence type="ECO:0000259" key="2">
    <source>
        <dbReference type="PROSITE" id="PS50833"/>
    </source>
</evidence>
<dbReference type="AlphaFoldDB" id="U4U721"/>
<dbReference type="Proteomes" id="UP000030742">
    <property type="component" value="Unassembled WGS sequence"/>
</dbReference>
<feature type="domain" description="Brix" evidence="2">
    <location>
        <begin position="25"/>
        <end position="287"/>
    </location>
</feature>
<accession>U4U721</accession>
<sequence>MGRKGRSVRNNKNVYTEPDEVVNAPHSFVIHKGLPGGSTLELTKDFRKVMEPFTASSLKERKKNTIKDFVAVAGVLHVSHLSIFSRTELGMYLKITRLPRGPTLTFKIHNFTLARDVVSSLRKQMVVEEAFKHSPLVILNSFSGEGLQMKMMASMFQNMFPTINLTNVDLNSIRRCVMLNYNPATKLIDFRHYNVKVAPVGISKGVKKVVQGKVPNLAKCDDIADYFSKTAVMSESEAEDDPTNHVTISQKMISRGNIESGNSAIRLSELGPRLTLQLMKIEDGLLDGEVLYHDLIHKSEVEILEIQKKREMKRYLLTRAVAGFIIEFIGFRKLKERLKKTQLDNMKAKEERKKEHKEKSLKGMKKETENEVQMKKHSKESNEETKIPDDDDRQYYKAEVGEDPDAGLFSSRPSGSKRPATSYHVKSKKPRLDRNQNKDPRRRDFKDKSRGKGRKGVDKTNSVNKDKRPIGGKMANRKKSR</sequence>
<evidence type="ECO:0000313" key="3">
    <source>
        <dbReference type="EMBL" id="ERL86391.1"/>
    </source>
</evidence>
<dbReference type="STRING" id="77166.U4U721"/>
<dbReference type="OrthoDB" id="10261452at2759"/>
<dbReference type="InterPro" id="IPR045112">
    <property type="entry name" value="PPAN-like"/>
</dbReference>
<dbReference type="GO" id="GO:0006364">
    <property type="term" value="P:rRNA processing"/>
    <property type="evidence" value="ECO:0007669"/>
    <property type="project" value="InterPro"/>
</dbReference>
<evidence type="ECO:0000256" key="1">
    <source>
        <dbReference type="SAM" id="MobiDB-lite"/>
    </source>
</evidence>
<dbReference type="PANTHER" id="PTHR12661">
    <property type="entry name" value="PETER PAN-RELATED"/>
    <property type="match status" value="1"/>
</dbReference>
<evidence type="ECO:0000313" key="4">
    <source>
        <dbReference type="Proteomes" id="UP000030742"/>
    </source>
</evidence>
<dbReference type="GO" id="GO:0030687">
    <property type="term" value="C:preribosome, large subunit precursor"/>
    <property type="evidence" value="ECO:0007669"/>
    <property type="project" value="TreeGrafter"/>
</dbReference>
<dbReference type="GO" id="GO:0019843">
    <property type="term" value="F:rRNA binding"/>
    <property type="evidence" value="ECO:0007669"/>
    <property type="project" value="InterPro"/>
</dbReference>